<evidence type="ECO:0000256" key="4">
    <source>
        <dbReference type="ARBA" id="ARBA00023295"/>
    </source>
</evidence>
<evidence type="ECO:0000256" key="2">
    <source>
        <dbReference type="ARBA" id="ARBA00012758"/>
    </source>
</evidence>
<dbReference type="RefSeq" id="WP_126381565.1">
    <property type="nucleotide sequence ID" value="NZ_LR134350.1"/>
</dbReference>
<dbReference type="PANTHER" id="PTHR43101:SF1">
    <property type="entry name" value="BETA-FRUCTOSIDASE"/>
    <property type="match status" value="1"/>
</dbReference>
<dbReference type="Gene3D" id="2.115.10.20">
    <property type="entry name" value="Glycosyl hydrolase domain, family 43"/>
    <property type="match status" value="1"/>
</dbReference>
<dbReference type="AlphaFoldDB" id="A0A3S4V3C7"/>
<accession>A0A3S4V3C7</accession>
<dbReference type="Proteomes" id="UP000266895">
    <property type="component" value="Chromosome"/>
</dbReference>
<evidence type="ECO:0000313" key="9">
    <source>
        <dbReference type="Proteomes" id="UP000266895"/>
    </source>
</evidence>
<dbReference type="Gene3D" id="2.60.120.560">
    <property type="entry name" value="Exo-inulinase, domain 1"/>
    <property type="match status" value="1"/>
</dbReference>
<keyword evidence="9" id="KW-1185">Reference proteome</keyword>
<evidence type="ECO:0000256" key="1">
    <source>
        <dbReference type="ARBA" id="ARBA00009902"/>
    </source>
</evidence>
<dbReference type="EC" id="3.2.1.26" evidence="2"/>
<dbReference type="PROSITE" id="PS00609">
    <property type="entry name" value="GLYCOSYL_HYDROL_F32"/>
    <property type="match status" value="1"/>
</dbReference>
<keyword evidence="3 5" id="KW-0378">Hydrolase</keyword>
<name>A0A3S4V3C7_9ACTO</name>
<dbReference type="CDD" id="cd18623">
    <property type="entry name" value="GH32_ScrB-like"/>
    <property type="match status" value="1"/>
</dbReference>
<dbReference type="SUPFAM" id="SSF75005">
    <property type="entry name" value="Arabinanase/levansucrase/invertase"/>
    <property type="match status" value="1"/>
</dbReference>
<dbReference type="InterPro" id="IPR018053">
    <property type="entry name" value="Glyco_hydro_32_AS"/>
</dbReference>
<dbReference type="EMBL" id="LR134350">
    <property type="protein sequence ID" value="VEG26152.1"/>
    <property type="molecule type" value="Genomic_DNA"/>
</dbReference>
<feature type="domain" description="Glycosyl hydrolase family 32 C-terminal" evidence="7">
    <location>
        <begin position="444"/>
        <end position="512"/>
    </location>
</feature>
<dbReference type="InterPro" id="IPR023296">
    <property type="entry name" value="Glyco_hydro_beta-prop_sf"/>
</dbReference>
<evidence type="ECO:0000256" key="5">
    <source>
        <dbReference type="RuleBase" id="RU362110"/>
    </source>
</evidence>
<gene>
    <name evidence="8" type="primary">scrB</name>
    <name evidence="8" type="ORF">NCTC11636_00376</name>
</gene>
<comment type="similarity">
    <text evidence="1 5">Belongs to the glycosyl hydrolase 32 family.</text>
</comment>
<evidence type="ECO:0000256" key="3">
    <source>
        <dbReference type="ARBA" id="ARBA00022801"/>
    </source>
</evidence>
<dbReference type="Pfam" id="PF00251">
    <property type="entry name" value="Glyco_hydro_32N"/>
    <property type="match status" value="1"/>
</dbReference>
<dbReference type="InterPro" id="IPR013148">
    <property type="entry name" value="Glyco_hydro_32_N"/>
</dbReference>
<keyword evidence="4 5" id="KW-0326">Glycosidase</keyword>
<dbReference type="InterPro" id="IPR001362">
    <property type="entry name" value="Glyco_hydro_32"/>
</dbReference>
<dbReference type="SUPFAM" id="SSF49899">
    <property type="entry name" value="Concanavalin A-like lectins/glucanases"/>
    <property type="match status" value="1"/>
</dbReference>
<proteinExistence type="inferred from homology"/>
<dbReference type="KEGG" id="ahw:NCTC11636_00376"/>
<dbReference type="Pfam" id="PF08244">
    <property type="entry name" value="Glyco_hydro_32C"/>
    <property type="match status" value="1"/>
</dbReference>
<dbReference type="OrthoDB" id="9776657at2"/>
<dbReference type="SMART" id="SM00640">
    <property type="entry name" value="Glyco_32"/>
    <property type="match status" value="1"/>
</dbReference>
<evidence type="ECO:0000259" key="6">
    <source>
        <dbReference type="Pfam" id="PF00251"/>
    </source>
</evidence>
<evidence type="ECO:0000259" key="7">
    <source>
        <dbReference type="Pfam" id="PF08244"/>
    </source>
</evidence>
<dbReference type="InterPro" id="IPR013189">
    <property type="entry name" value="Glyco_hydro_32_C"/>
</dbReference>
<feature type="domain" description="Glycosyl hydrolase family 32 N-terminal" evidence="6">
    <location>
        <begin position="28"/>
        <end position="359"/>
    </location>
</feature>
<dbReference type="InterPro" id="IPR013320">
    <property type="entry name" value="ConA-like_dom_sf"/>
</dbReference>
<dbReference type="PANTHER" id="PTHR43101">
    <property type="entry name" value="BETA-FRUCTOSIDASE"/>
    <property type="match status" value="1"/>
</dbReference>
<dbReference type="InterPro" id="IPR051214">
    <property type="entry name" value="GH32_Enzymes"/>
</dbReference>
<dbReference type="GO" id="GO:0005975">
    <property type="term" value="P:carbohydrate metabolic process"/>
    <property type="evidence" value="ECO:0007669"/>
    <property type="project" value="InterPro"/>
</dbReference>
<dbReference type="GO" id="GO:0004564">
    <property type="term" value="F:beta-fructofuranosidase activity"/>
    <property type="evidence" value="ECO:0007669"/>
    <property type="project" value="UniProtKB-EC"/>
</dbReference>
<sequence length="524" mass="57388">MTEDLRALALAAVGSSRATEDPDYPRYHVAPPVGRLNDPNGLLVDAGTYHAFYQFSPFHPHRKLVYWGHASSRDLVTWHHHDPAIVPDSPYDRSGVYSGNALVLEDAEVDHAPASAPYQLFFTGNLKDPVTDERTSSQCLATSADLVEFTKWPGNPLLPGQPPGYTAHFRDPQVWRDPDEPGSFRMIIGVQRSDLTGAALLYRSTDLLSWELEGELTFPDAHGAFDAFGYMWECPGLVRLTDELTGQARDVLIWCPQGIAPGAEGYENIYPVTYTVGRLVGTELRECDGGFAEVDRGFEYYAPQAFARRPGEPGPVLLAGWAGNAEQDEHPSVDTGGWVHALTVPRELSLRGGRLIQRPALRADDGVDLAVGERDLDVEDGVVGLAELDGHRSWHLVLDVDHAEGRWGLVIGDESSSVTITLSSPQTHARSQGDPVEETLAPVLEVDRSRSRYTRHGTHRQVTLTPGTERRLEVLHDRSVTELVVGDGDTLFTFRSYVSPQATGAGLFTDGSLSLAGARAVLRD</sequence>
<organism evidence="8 9">
    <name type="scientific">Actinomyces howellii</name>
    <dbReference type="NCBI Taxonomy" id="52771"/>
    <lineage>
        <taxon>Bacteria</taxon>
        <taxon>Bacillati</taxon>
        <taxon>Actinomycetota</taxon>
        <taxon>Actinomycetes</taxon>
        <taxon>Actinomycetales</taxon>
        <taxon>Actinomycetaceae</taxon>
        <taxon>Actinomyces</taxon>
    </lineage>
</organism>
<reference evidence="8 9" key="1">
    <citation type="submission" date="2018-12" db="EMBL/GenBank/DDBJ databases">
        <authorList>
            <consortium name="Pathogen Informatics"/>
        </authorList>
    </citation>
    <scope>NUCLEOTIDE SEQUENCE [LARGE SCALE GENOMIC DNA]</scope>
    <source>
        <strain evidence="8 9">NCTC11636</strain>
    </source>
</reference>
<protein>
    <recommendedName>
        <fullName evidence="2">beta-fructofuranosidase</fullName>
        <ecNumber evidence="2">3.2.1.26</ecNumber>
    </recommendedName>
</protein>
<evidence type="ECO:0000313" key="8">
    <source>
        <dbReference type="EMBL" id="VEG26152.1"/>
    </source>
</evidence>